<accession>A0A6J6MW94</accession>
<evidence type="ECO:0000313" key="1">
    <source>
        <dbReference type="EMBL" id="CAB4678019.1"/>
    </source>
</evidence>
<protein>
    <submittedName>
        <fullName evidence="1">Unannotated protein</fullName>
    </submittedName>
</protein>
<organism evidence="1">
    <name type="scientific">freshwater metagenome</name>
    <dbReference type="NCBI Taxonomy" id="449393"/>
    <lineage>
        <taxon>unclassified sequences</taxon>
        <taxon>metagenomes</taxon>
        <taxon>ecological metagenomes</taxon>
    </lineage>
</organism>
<dbReference type="AlphaFoldDB" id="A0A6J6MW94"/>
<proteinExistence type="predicted"/>
<dbReference type="EMBL" id="CAEZXM010000001">
    <property type="protein sequence ID" value="CAB4678019.1"/>
    <property type="molecule type" value="Genomic_DNA"/>
</dbReference>
<gene>
    <name evidence="1" type="ORF">UFOPK2366_00009</name>
</gene>
<reference evidence="1" key="1">
    <citation type="submission" date="2020-05" db="EMBL/GenBank/DDBJ databases">
        <authorList>
            <person name="Chiriac C."/>
            <person name="Salcher M."/>
            <person name="Ghai R."/>
            <person name="Kavagutti S V."/>
        </authorList>
    </citation>
    <scope>NUCLEOTIDE SEQUENCE</scope>
</reference>
<sequence length="174" mass="18579">MKARSNQLCSISASRFKPQSLLTWVPANRRLVLIDLENLVGGSDQELEQVVIALDHLKASLELTVNDIVVYASGSKLFNTAISVLPSNTLLGRGIDGADRRLLERLSPEDIVGRFASVALVSGDSAAFARPVQRLATAGVPTDVYLGSGFIGADLYKAARSVVFTAPARAFSHV</sequence>
<name>A0A6J6MW94_9ZZZZ</name>